<dbReference type="GO" id="GO:0061668">
    <property type="term" value="P:mitochondrial ribosome assembly"/>
    <property type="evidence" value="ECO:0007669"/>
    <property type="project" value="TreeGrafter"/>
</dbReference>
<proteinExistence type="inferred from homology"/>
<dbReference type="GO" id="GO:0005739">
    <property type="term" value="C:mitochondrion"/>
    <property type="evidence" value="ECO:0007669"/>
    <property type="project" value="TreeGrafter"/>
</dbReference>
<evidence type="ECO:0000256" key="2">
    <source>
        <dbReference type="ARBA" id="ARBA00022946"/>
    </source>
</evidence>
<name>A0AAD9UWT1_ACRCE</name>
<reference evidence="4" key="2">
    <citation type="journal article" date="2023" name="Science">
        <title>Genomic signatures of disease resistance in endangered staghorn corals.</title>
        <authorList>
            <person name="Vollmer S.V."/>
            <person name="Selwyn J.D."/>
            <person name="Despard B.A."/>
            <person name="Roesel C.L."/>
        </authorList>
    </citation>
    <scope>NUCLEOTIDE SEQUENCE</scope>
    <source>
        <strain evidence="4">K2</strain>
    </source>
</reference>
<comment type="similarity">
    <text evidence="1">Belongs to the mTERF family.</text>
</comment>
<organism evidence="4 5">
    <name type="scientific">Acropora cervicornis</name>
    <name type="common">Staghorn coral</name>
    <dbReference type="NCBI Taxonomy" id="6130"/>
    <lineage>
        <taxon>Eukaryota</taxon>
        <taxon>Metazoa</taxon>
        <taxon>Cnidaria</taxon>
        <taxon>Anthozoa</taxon>
        <taxon>Hexacorallia</taxon>
        <taxon>Scleractinia</taxon>
        <taxon>Astrocoeniina</taxon>
        <taxon>Acroporidae</taxon>
        <taxon>Acropora</taxon>
    </lineage>
</organism>
<accession>A0AAD9UWT1</accession>
<evidence type="ECO:0000256" key="3">
    <source>
        <dbReference type="SAM" id="MobiDB-lite"/>
    </source>
</evidence>
<dbReference type="GO" id="GO:0003676">
    <property type="term" value="F:nucleic acid binding"/>
    <property type="evidence" value="ECO:0007669"/>
    <property type="project" value="InterPro"/>
</dbReference>
<comment type="caution">
    <text evidence="4">The sequence shown here is derived from an EMBL/GenBank/DDBJ whole genome shotgun (WGS) entry which is preliminary data.</text>
</comment>
<dbReference type="AlphaFoldDB" id="A0AAD9UWT1"/>
<evidence type="ECO:0000313" key="4">
    <source>
        <dbReference type="EMBL" id="KAK2552858.1"/>
    </source>
</evidence>
<dbReference type="InterPro" id="IPR038538">
    <property type="entry name" value="MTERF_sf"/>
</dbReference>
<feature type="compositionally biased region" description="Basic and acidic residues" evidence="3">
    <location>
        <begin position="41"/>
        <end position="58"/>
    </location>
</feature>
<evidence type="ECO:0000313" key="5">
    <source>
        <dbReference type="Proteomes" id="UP001249851"/>
    </source>
</evidence>
<gene>
    <name evidence="4" type="ORF">P5673_025804</name>
</gene>
<feature type="region of interest" description="Disordered" evidence="3">
    <location>
        <begin position="41"/>
        <end position="69"/>
    </location>
</feature>
<dbReference type="EMBL" id="JARQWQ010000082">
    <property type="protein sequence ID" value="KAK2552858.1"/>
    <property type="molecule type" value="Genomic_DNA"/>
</dbReference>
<sequence length="370" mass="42846">MAAFIARACHLFNSTRPRLWLSKNQNCFIRVTVASFSTEKLKSMPEPEETSKNVETTKGHFSLKPSKAEESQDKLKDLLRKVGVEMKNLEKKIDVKKLSFQKVKNLLKFLEEIGVEGERRGKIITRRPSILTAKEYLFKLRVQTMRNVGINPESVAYVVRESPGVLTGKTEESLPEKVKFFEKLAVKPKFTKDEILHVLTKCPDIIATYTVELLDVKFQFLANELKFNKHHLKNLILKQPSVLTFSKEAILEKYKYCYERMNVSPSCIARCPRVFQCSLQRIKERHEFLKHLGHIIEETRMDDYGLGLIVTTSEKQFAERVAKTTMAEFDRFKRDMDSRNDSVEGDDKSNQKLPEEEENINRKSNAGIYS</sequence>
<dbReference type="PANTHER" id="PTHR13068">
    <property type="entry name" value="CGI-12 PROTEIN-RELATED"/>
    <property type="match status" value="1"/>
</dbReference>
<evidence type="ECO:0000256" key="1">
    <source>
        <dbReference type="ARBA" id="ARBA00007692"/>
    </source>
</evidence>
<dbReference type="SMART" id="SM00733">
    <property type="entry name" value="Mterf"/>
    <property type="match status" value="5"/>
</dbReference>
<dbReference type="Gene3D" id="1.25.70.10">
    <property type="entry name" value="Transcription termination factor 3, mitochondrial"/>
    <property type="match status" value="1"/>
</dbReference>
<keyword evidence="2" id="KW-0809">Transit peptide</keyword>
<feature type="region of interest" description="Disordered" evidence="3">
    <location>
        <begin position="336"/>
        <end position="370"/>
    </location>
</feature>
<reference evidence="4" key="1">
    <citation type="journal article" date="2023" name="G3 (Bethesda)">
        <title>Whole genome assembly and annotation of the endangered Caribbean coral Acropora cervicornis.</title>
        <authorList>
            <person name="Selwyn J.D."/>
            <person name="Vollmer S.V."/>
        </authorList>
    </citation>
    <scope>NUCLEOTIDE SEQUENCE</scope>
    <source>
        <strain evidence="4">K2</strain>
    </source>
</reference>
<feature type="compositionally biased region" description="Basic and acidic residues" evidence="3">
    <location>
        <begin position="336"/>
        <end position="354"/>
    </location>
</feature>
<dbReference type="InterPro" id="IPR003690">
    <property type="entry name" value="MTERF"/>
</dbReference>
<dbReference type="Pfam" id="PF02536">
    <property type="entry name" value="mTERF"/>
    <property type="match status" value="1"/>
</dbReference>
<protein>
    <submittedName>
        <fullName evidence="4">Transcription termination factor 3</fullName>
    </submittedName>
</protein>
<dbReference type="Proteomes" id="UP001249851">
    <property type="component" value="Unassembled WGS sequence"/>
</dbReference>
<dbReference type="GO" id="GO:0006390">
    <property type="term" value="P:mitochondrial transcription"/>
    <property type="evidence" value="ECO:0007669"/>
    <property type="project" value="TreeGrafter"/>
</dbReference>
<keyword evidence="5" id="KW-1185">Reference proteome</keyword>
<dbReference type="PANTHER" id="PTHR13068:SF112">
    <property type="entry name" value="TRANSCRIPTION TERMINATION FACTOR 3, MITOCHONDRIAL"/>
    <property type="match status" value="1"/>
</dbReference>